<proteinExistence type="predicted"/>
<dbReference type="EMBL" id="JAHRIP010058580">
    <property type="protein sequence ID" value="MEQ2304083.1"/>
    <property type="molecule type" value="Genomic_DNA"/>
</dbReference>
<sequence length="124" mass="13665">MLVLSYPQSCVQASVSMCVSPHLFLCRCLPKAAAQDQSGTDPPRQMPDCFAYLLGNQANLILFLFLPRVLTQILAVLLFKMNRSTVHTQFLHSNALQSLEKSPQDFVCESPHCSSAHPSVITSS</sequence>
<feature type="transmembrane region" description="Helical" evidence="1">
    <location>
        <begin position="60"/>
        <end position="79"/>
    </location>
</feature>
<reference evidence="2 3" key="1">
    <citation type="submission" date="2021-06" db="EMBL/GenBank/DDBJ databases">
        <authorList>
            <person name="Palmer J.M."/>
        </authorList>
    </citation>
    <scope>NUCLEOTIDE SEQUENCE [LARGE SCALE GENOMIC DNA]</scope>
    <source>
        <strain evidence="2 3">AS_MEX2019</strain>
        <tissue evidence="2">Muscle</tissue>
    </source>
</reference>
<evidence type="ECO:0000256" key="1">
    <source>
        <dbReference type="SAM" id="Phobius"/>
    </source>
</evidence>
<evidence type="ECO:0000313" key="2">
    <source>
        <dbReference type="EMBL" id="MEQ2304083.1"/>
    </source>
</evidence>
<keyword evidence="3" id="KW-1185">Reference proteome</keyword>
<protein>
    <submittedName>
        <fullName evidence="2">Uncharacterized protein</fullName>
    </submittedName>
</protein>
<keyword evidence="1" id="KW-0472">Membrane</keyword>
<gene>
    <name evidence="2" type="ORF">AMECASPLE_023408</name>
</gene>
<organism evidence="2 3">
    <name type="scientific">Ameca splendens</name>
    <dbReference type="NCBI Taxonomy" id="208324"/>
    <lineage>
        <taxon>Eukaryota</taxon>
        <taxon>Metazoa</taxon>
        <taxon>Chordata</taxon>
        <taxon>Craniata</taxon>
        <taxon>Vertebrata</taxon>
        <taxon>Euteleostomi</taxon>
        <taxon>Actinopterygii</taxon>
        <taxon>Neopterygii</taxon>
        <taxon>Teleostei</taxon>
        <taxon>Neoteleostei</taxon>
        <taxon>Acanthomorphata</taxon>
        <taxon>Ovalentaria</taxon>
        <taxon>Atherinomorphae</taxon>
        <taxon>Cyprinodontiformes</taxon>
        <taxon>Goodeidae</taxon>
        <taxon>Ameca</taxon>
    </lineage>
</organism>
<comment type="caution">
    <text evidence="2">The sequence shown here is derived from an EMBL/GenBank/DDBJ whole genome shotgun (WGS) entry which is preliminary data.</text>
</comment>
<keyword evidence="1" id="KW-0812">Transmembrane</keyword>
<evidence type="ECO:0000313" key="3">
    <source>
        <dbReference type="Proteomes" id="UP001469553"/>
    </source>
</evidence>
<accession>A0ABV0ZFE1</accession>
<dbReference type="Proteomes" id="UP001469553">
    <property type="component" value="Unassembled WGS sequence"/>
</dbReference>
<name>A0ABV0ZFE1_9TELE</name>
<keyword evidence="1" id="KW-1133">Transmembrane helix</keyword>